<evidence type="ECO:0000256" key="1">
    <source>
        <dbReference type="SAM" id="MobiDB-lite"/>
    </source>
</evidence>
<accession>A0ABV5LP00</accession>
<dbReference type="Gene3D" id="3.20.20.70">
    <property type="entry name" value="Aldolase class I"/>
    <property type="match status" value="1"/>
</dbReference>
<protein>
    <submittedName>
        <fullName evidence="4">Endo alpha-1,4 polygalactosaminidase</fullName>
    </submittedName>
</protein>
<dbReference type="InterPro" id="IPR004352">
    <property type="entry name" value="GH114_TIM-barrel"/>
</dbReference>
<organism evidence="4 5">
    <name type="scientific">Kineococcus gynurae</name>
    <dbReference type="NCBI Taxonomy" id="452979"/>
    <lineage>
        <taxon>Bacteria</taxon>
        <taxon>Bacillati</taxon>
        <taxon>Actinomycetota</taxon>
        <taxon>Actinomycetes</taxon>
        <taxon>Kineosporiales</taxon>
        <taxon>Kineosporiaceae</taxon>
        <taxon>Kineococcus</taxon>
    </lineage>
</organism>
<evidence type="ECO:0000313" key="5">
    <source>
        <dbReference type="Proteomes" id="UP001589748"/>
    </source>
</evidence>
<evidence type="ECO:0000259" key="3">
    <source>
        <dbReference type="Pfam" id="PF03537"/>
    </source>
</evidence>
<dbReference type="EMBL" id="JBHMDM010000001">
    <property type="protein sequence ID" value="MFB9375820.1"/>
    <property type="molecule type" value="Genomic_DNA"/>
</dbReference>
<dbReference type="PANTHER" id="PTHR35273:SF2">
    <property type="entry name" value="ALPHA-GALACTOSIDASE"/>
    <property type="match status" value="1"/>
</dbReference>
<dbReference type="RefSeq" id="WP_380139860.1">
    <property type="nucleotide sequence ID" value="NZ_JBHLUI010000012.1"/>
</dbReference>
<dbReference type="SUPFAM" id="SSF51445">
    <property type="entry name" value="(Trans)glycosidases"/>
    <property type="match status" value="1"/>
</dbReference>
<dbReference type="PROSITE" id="PS51257">
    <property type="entry name" value="PROKAR_LIPOPROTEIN"/>
    <property type="match status" value="1"/>
</dbReference>
<keyword evidence="5" id="KW-1185">Reference proteome</keyword>
<keyword evidence="2" id="KW-0732">Signal</keyword>
<name>A0ABV5LP00_9ACTN</name>
<reference evidence="4 5" key="1">
    <citation type="submission" date="2024-09" db="EMBL/GenBank/DDBJ databases">
        <authorList>
            <person name="Sun Q."/>
            <person name="Mori K."/>
        </authorList>
    </citation>
    <scope>NUCLEOTIDE SEQUENCE [LARGE SCALE GENOMIC DNA]</scope>
    <source>
        <strain evidence="4 5">TISTR 1856</strain>
    </source>
</reference>
<dbReference type="Pfam" id="PF03537">
    <property type="entry name" value="Glyco_hydro_114"/>
    <property type="match status" value="1"/>
</dbReference>
<dbReference type="InterPro" id="IPR013785">
    <property type="entry name" value="Aldolase_TIM"/>
</dbReference>
<feature type="chain" id="PRO_5047105537" evidence="2">
    <location>
        <begin position="28"/>
        <end position="311"/>
    </location>
</feature>
<comment type="caution">
    <text evidence="4">The sequence shown here is derived from an EMBL/GenBank/DDBJ whole genome shotgun (WGS) entry which is preliminary data.</text>
</comment>
<gene>
    <name evidence="4" type="ORF">ACFFVI_02455</name>
</gene>
<proteinExistence type="predicted"/>
<feature type="signal peptide" evidence="2">
    <location>
        <begin position="1"/>
        <end position="27"/>
    </location>
</feature>
<dbReference type="PANTHER" id="PTHR35273">
    <property type="entry name" value="ALPHA-1,4 POLYGALACTOSAMINIDASE, PUTATIVE (AFU_ORTHOLOGUE AFUA_3G07890)-RELATED"/>
    <property type="match status" value="1"/>
</dbReference>
<feature type="domain" description="Glycoside-hydrolase family GH114 TIM-barrel" evidence="3">
    <location>
        <begin position="67"/>
        <end position="295"/>
    </location>
</feature>
<evidence type="ECO:0000313" key="4">
    <source>
        <dbReference type="EMBL" id="MFB9375820.1"/>
    </source>
</evidence>
<feature type="region of interest" description="Disordered" evidence="1">
    <location>
        <begin position="28"/>
        <end position="56"/>
    </location>
</feature>
<evidence type="ECO:0000256" key="2">
    <source>
        <dbReference type="SAM" id="SignalP"/>
    </source>
</evidence>
<sequence length="311" mass="33816">MRSTTRPRTAPGAGPLALLLLLTACSASGPPDPSEAPGGTTPVPIASTTPVGPTPSPAWWVPEAGTSWQWQLSGPLDLSLDVAVYDVDREVPATVVEQLHERGIRVVCYVSVGTVEDYRDDAAAFPPEVRGEPLPEWPDERWLDVRRWDLVGPPLLRRFDECRDKGFDAVEADNVDAWVNDSGFDLTAEDQLRFVRRLADAAHERGLAFGLKNDLDQVTDLVDDVDFAVVEECARYDECDRLAPLVAAGKAVLHVEYRDGDDRLDDEEFCRLTDPAADPVFTGISSLLKNLDLDAARTTCPGRAGAGRPGG</sequence>
<dbReference type="InterPro" id="IPR017853">
    <property type="entry name" value="GH"/>
</dbReference>
<dbReference type="Proteomes" id="UP001589748">
    <property type="component" value="Unassembled WGS sequence"/>
</dbReference>